<dbReference type="OrthoDB" id="73875at2759"/>
<dbReference type="EMBL" id="MU001495">
    <property type="protein sequence ID" value="KAF2448407.1"/>
    <property type="molecule type" value="Genomic_DNA"/>
</dbReference>
<dbReference type="InterPro" id="IPR029226">
    <property type="entry name" value="Ecp2-like"/>
</dbReference>
<evidence type="ECO:0000313" key="3">
    <source>
        <dbReference type="EMBL" id="KAF2448407.1"/>
    </source>
</evidence>
<evidence type="ECO:0000256" key="1">
    <source>
        <dbReference type="SAM" id="SignalP"/>
    </source>
</evidence>
<sequence>MQLSSFVLALFGLFSAFATANQCTGNKSIAGYCEVLTYEDRTTNNASPPSTSQCESSCKSVLTDAGDWSVSFKGQPAGYVQRMVNSVCSFSVGRGKGEPSDYQFYMDNQDIVDIVDEVNRRFGSKHSGRVSAQGTMKCQGRLATWYVD</sequence>
<reference evidence="3" key="1">
    <citation type="journal article" date="2020" name="Stud. Mycol.">
        <title>101 Dothideomycetes genomes: a test case for predicting lifestyles and emergence of pathogens.</title>
        <authorList>
            <person name="Haridas S."/>
            <person name="Albert R."/>
            <person name="Binder M."/>
            <person name="Bloem J."/>
            <person name="Labutti K."/>
            <person name="Salamov A."/>
            <person name="Andreopoulos B."/>
            <person name="Baker S."/>
            <person name="Barry K."/>
            <person name="Bills G."/>
            <person name="Bluhm B."/>
            <person name="Cannon C."/>
            <person name="Castanera R."/>
            <person name="Culley D."/>
            <person name="Daum C."/>
            <person name="Ezra D."/>
            <person name="Gonzalez J."/>
            <person name="Henrissat B."/>
            <person name="Kuo A."/>
            <person name="Liang C."/>
            <person name="Lipzen A."/>
            <person name="Lutzoni F."/>
            <person name="Magnuson J."/>
            <person name="Mondo S."/>
            <person name="Nolan M."/>
            <person name="Ohm R."/>
            <person name="Pangilinan J."/>
            <person name="Park H.-J."/>
            <person name="Ramirez L."/>
            <person name="Alfaro M."/>
            <person name="Sun H."/>
            <person name="Tritt A."/>
            <person name="Yoshinaga Y."/>
            <person name="Zwiers L.-H."/>
            <person name="Turgeon B."/>
            <person name="Goodwin S."/>
            <person name="Spatafora J."/>
            <person name="Crous P."/>
            <person name="Grigoriev I."/>
        </authorList>
    </citation>
    <scope>NUCLEOTIDE SEQUENCE</scope>
    <source>
        <strain evidence="3">CBS 690.94</strain>
    </source>
</reference>
<gene>
    <name evidence="3" type="ORF">P171DRAFT_428490</name>
</gene>
<keyword evidence="4" id="KW-1185">Reference proteome</keyword>
<dbReference type="Pfam" id="PF14856">
    <property type="entry name" value="Hce2"/>
    <property type="match status" value="1"/>
</dbReference>
<feature type="signal peptide" evidence="1">
    <location>
        <begin position="1"/>
        <end position="20"/>
    </location>
</feature>
<dbReference type="AlphaFoldDB" id="A0A9P4PQQ6"/>
<comment type="caution">
    <text evidence="3">The sequence shown here is derived from an EMBL/GenBank/DDBJ whole genome shotgun (WGS) entry which is preliminary data.</text>
</comment>
<name>A0A9P4PQQ6_9PLEO</name>
<evidence type="ECO:0000313" key="4">
    <source>
        <dbReference type="Proteomes" id="UP000799764"/>
    </source>
</evidence>
<protein>
    <recommendedName>
        <fullName evidence="2">Ecp2 effector protein-like domain-containing protein</fullName>
    </recommendedName>
</protein>
<dbReference type="Proteomes" id="UP000799764">
    <property type="component" value="Unassembled WGS sequence"/>
</dbReference>
<evidence type="ECO:0000259" key="2">
    <source>
        <dbReference type="Pfam" id="PF14856"/>
    </source>
</evidence>
<proteinExistence type="predicted"/>
<feature type="chain" id="PRO_5040289597" description="Ecp2 effector protein-like domain-containing protein" evidence="1">
    <location>
        <begin position="21"/>
        <end position="148"/>
    </location>
</feature>
<feature type="domain" description="Ecp2 effector protein-like" evidence="2">
    <location>
        <begin position="32"/>
        <end position="138"/>
    </location>
</feature>
<keyword evidence="1" id="KW-0732">Signal</keyword>
<organism evidence="3 4">
    <name type="scientific">Karstenula rhodostoma CBS 690.94</name>
    <dbReference type="NCBI Taxonomy" id="1392251"/>
    <lineage>
        <taxon>Eukaryota</taxon>
        <taxon>Fungi</taxon>
        <taxon>Dikarya</taxon>
        <taxon>Ascomycota</taxon>
        <taxon>Pezizomycotina</taxon>
        <taxon>Dothideomycetes</taxon>
        <taxon>Pleosporomycetidae</taxon>
        <taxon>Pleosporales</taxon>
        <taxon>Massarineae</taxon>
        <taxon>Didymosphaeriaceae</taxon>
        <taxon>Karstenula</taxon>
    </lineage>
</organism>
<accession>A0A9P4PQQ6</accession>